<feature type="compositionally biased region" description="Polar residues" evidence="7">
    <location>
        <begin position="58"/>
        <end position="67"/>
    </location>
</feature>
<feature type="region of interest" description="Disordered" evidence="7">
    <location>
        <begin position="58"/>
        <end position="82"/>
    </location>
</feature>
<dbReference type="Pfam" id="PF07690">
    <property type="entry name" value="MFS_1"/>
    <property type="match status" value="1"/>
</dbReference>
<dbReference type="Gene3D" id="1.20.1250.20">
    <property type="entry name" value="MFS general substrate transporter like domains"/>
    <property type="match status" value="1"/>
</dbReference>
<evidence type="ECO:0000256" key="3">
    <source>
        <dbReference type="ARBA" id="ARBA00022475"/>
    </source>
</evidence>
<keyword evidence="4 8" id="KW-0812">Transmembrane</keyword>
<sequence length="506" mass="53993">MVKELMLHSASVSHSRENAISRSPVSPPRVKSQVGSWLNFIATLSLLTSILRAEASTLDESATDGESNNNNNNDINNDDINTPQSDNLPVALLLFLRMFPALIVSPLLGGPIADHFDKRKTMVWLDSISSLVAFLLFPAAARARSKALLYISVVAMSTADAVYNPAKNSMLPFMLKSDAQVNKATQLMAISWSLMGAIGAAVGGMLTGLGGVTFCFYVDGFTFAVSAWLIYRVGNGWKLKESAAEGRKVDTKGSRSDAAKGAGEEEEEEESSEKDDASSHVSKMLGGVRYLLFTPRGKRLAPLVFFKAFGCALWGSADVCNVVFANGSDYSLGIIFAAVGIGCLVGPVAADKVLDRNRGEVEPRKMVWACYAAVVVVAASFLGMGGNGSRLGGVVFWTLVRSAGSAVLWVYSSVLLQILVEPDVLGRVIAIEFAAAVGNEGLSSFIAAFALDEVQLTVLEVCTDIGLLGMAISVPLGLYVYRNWRTEGKGYEKLSIGEDELEEAGV</sequence>
<feature type="transmembrane region" description="Helical" evidence="8">
    <location>
        <begin position="457"/>
        <end position="481"/>
    </location>
</feature>
<keyword evidence="10" id="KW-1185">Reference proteome</keyword>
<feature type="transmembrane region" description="Helical" evidence="8">
    <location>
        <begin position="428"/>
        <end position="451"/>
    </location>
</feature>
<feature type="compositionally biased region" description="Acidic residues" evidence="7">
    <location>
        <begin position="264"/>
        <end position="273"/>
    </location>
</feature>
<feature type="transmembrane region" description="Helical" evidence="8">
    <location>
        <begin position="147"/>
        <end position="166"/>
    </location>
</feature>
<evidence type="ECO:0000256" key="8">
    <source>
        <dbReference type="SAM" id="Phobius"/>
    </source>
</evidence>
<feature type="transmembrane region" description="Helical" evidence="8">
    <location>
        <begin position="366"/>
        <end position="384"/>
    </location>
</feature>
<dbReference type="PANTHER" id="PTHR43266">
    <property type="entry name" value="MACROLIDE-EFFLUX PROTEIN"/>
    <property type="match status" value="1"/>
</dbReference>
<feature type="region of interest" description="Disordered" evidence="7">
    <location>
        <begin position="250"/>
        <end position="280"/>
    </location>
</feature>
<dbReference type="GO" id="GO:0005886">
    <property type="term" value="C:plasma membrane"/>
    <property type="evidence" value="ECO:0007669"/>
    <property type="project" value="UniProtKB-SubCell"/>
</dbReference>
<keyword evidence="3" id="KW-1003">Cell membrane</keyword>
<reference evidence="10" key="1">
    <citation type="journal article" date="2023" name="Commun. Biol.">
        <title>Genome analysis of Parmales, the sister group of diatoms, reveals the evolutionary specialization of diatoms from phago-mixotrophs to photoautotrophs.</title>
        <authorList>
            <person name="Ban H."/>
            <person name="Sato S."/>
            <person name="Yoshikawa S."/>
            <person name="Yamada K."/>
            <person name="Nakamura Y."/>
            <person name="Ichinomiya M."/>
            <person name="Sato N."/>
            <person name="Blanc-Mathieu R."/>
            <person name="Endo H."/>
            <person name="Kuwata A."/>
            <person name="Ogata H."/>
        </authorList>
    </citation>
    <scope>NUCLEOTIDE SEQUENCE [LARGE SCALE GENOMIC DNA]</scope>
</reference>
<feature type="transmembrane region" description="Helical" evidence="8">
    <location>
        <begin position="304"/>
        <end position="324"/>
    </location>
</feature>
<dbReference type="Proteomes" id="UP001165065">
    <property type="component" value="Unassembled WGS sequence"/>
</dbReference>
<keyword evidence="6 8" id="KW-0472">Membrane</keyword>
<comment type="caution">
    <text evidence="9">The sequence shown here is derived from an EMBL/GenBank/DDBJ whole genome shotgun (WGS) entry which is preliminary data.</text>
</comment>
<feature type="compositionally biased region" description="Low complexity" evidence="7">
    <location>
        <begin position="68"/>
        <end position="81"/>
    </location>
</feature>
<accession>A0A9W7GBB8</accession>
<evidence type="ECO:0000256" key="7">
    <source>
        <dbReference type="SAM" id="MobiDB-lite"/>
    </source>
</evidence>
<feature type="transmembrane region" description="Helical" evidence="8">
    <location>
        <begin position="88"/>
        <end position="109"/>
    </location>
</feature>
<dbReference type="InterPro" id="IPR036259">
    <property type="entry name" value="MFS_trans_sf"/>
</dbReference>
<evidence type="ECO:0000256" key="5">
    <source>
        <dbReference type="ARBA" id="ARBA00022989"/>
    </source>
</evidence>
<evidence type="ECO:0000256" key="6">
    <source>
        <dbReference type="ARBA" id="ARBA00023136"/>
    </source>
</evidence>
<proteinExistence type="predicted"/>
<evidence type="ECO:0000256" key="1">
    <source>
        <dbReference type="ARBA" id="ARBA00004651"/>
    </source>
</evidence>
<dbReference type="OrthoDB" id="46230at2759"/>
<dbReference type="AlphaFoldDB" id="A0A9W7GBB8"/>
<evidence type="ECO:0000313" key="9">
    <source>
        <dbReference type="EMBL" id="GMI40096.1"/>
    </source>
</evidence>
<protein>
    <submittedName>
        <fullName evidence="9">Uncharacterized protein</fullName>
    </submittedName>
</protein>
<evidence type="ECO:0000256" key="4">
    <source>
        <dbReference type="ARBA" id="ARBA00022692"/>
    </source>
</evidence>
<dbReference type="PANTHER" id="PTHR43266:SF2">
    <property type="entry name" value="MAJOR FACILITATOR SUPERFAMILY (MFS) PROFILE DOMAIN-CONTAINING PROTEIN"/>
    <property type="match status" value="1"/>
</dbReference>
<dbReference type="CDD" id="cd06173">
    <property type="entry name" value="MFS_MefA_like"/>
    <property type="match status" value="1"/>
</dbReference>
<feature type="transmembrane region" description="Helical" evidence="8">
    <location>
        <begin position="121"/>
        <end position="141"/>
    </location>
</feature>
<feature type="transmembrane region" description="Helical" evidence="8">
    <location>
        <begin position="396"/>
        <end position="416"/>
    </location>
</feature>
<evidence type="ECO:0000256" key="2">
    <source>
        <dbReference type="ARBA" id="ARBA00022448"/>
    </source>
</evidence>
<dbReference type="GO" id="GO:0022857">
    <property type="term" value="F:transmembrane transporter activity"/>
    <property type="evidence" value="ECO:0007669"/>
    <property type="project" value="InterPro"/>
</dbReference>
<name>A0A9W7GBB8_9STRA</name>
<comment type="subcellular location">
    <subcellularLocation>
        <location evidence="1">Cell membrane</location>
        <topology evidence="1">Multi-pass membrane protein</topology>
    </subcellularLocation>
</comment>
<gene>
    <name evidence="9" type="ORF">TrCOL_g948</name>
</gene>
<keyword evidence="5 8" id="KW-1133">Transmembrane helix</keyword>
<evidence type="ECO:0000313" key="10">
    <source>
        <dbReference type="Proteomes" id="UP001165065"/>
    </source>
</evidence>
<feature type="transmembrane region" description="Helical" evidence="8">
    <location>
        <begin position="330"/>
        <end position="354"/>
    </location>
</feature>
<dbReference type="SUPFAM" id="SSF103473">
    <property type="entry name" value="MFS general substrate transporter"/>
    <property type="match status" value="1"/>
</dbReference>
<keyword evidence="2" id="KW-0813">Transport</keyword>
<organism evidence="9 10">
    <name type="scientific">Triparma columacea</name>
    <dbReference type="NCBI Taxonomy" id="722753"/>
    <lineage>
        <taxon>Eukaryota</taxon>
        <taxon>Sar</taxon>
        <taxon>Stramenopiles</taxon>
        <taxon>Ochrophyta</taxon>
        <taxon>Bolidophyceae</taxon>
        <taxon>Parmales</taxon>
        <taxon>Triparmaceae</taxon>
        <taxon>Triparma</taxon>
    </lineage>
</organism>
<dbReference type="InterPro" id="IPR011701">
    <property type="entry name" value="MFS"/>
</dbReference>
<dbReference type="EMBL" id="BRYA01000118">
    <property type="protein sequence ID" value="GMI40096.1"/>
    <property type="molecule type" value="Genomic_DNA"/>
</dbReference>